<dbReference type="EMBL" id="FOMH01000002">
    <property type="protein sequence ID" value="SFC73532.1"/>
    <property type="molecule type" value="Genomic_DNA"/>
</dbReference>
<dbReference type="STRING" id="739143.SAMN05216297_10271"/>
<evidence type="ECO:0000313" key="2">
    <source>
        <dbReference type="Proteomes" id="UP000199672"/>
    </source>
</evidence>
<dbReference type="RefSeq" id="WP_143102035.1">
    <property type="nucleotide sequence ID" value="NZ_FOMH01000002.1"/>
</dbReference>
<sequence>MSLLSNKRSRLYVVLLLLYSIEGFTQVYISGPYTNPMFTIGFNNKSFIRTQPSNLLYNFHDGGLDQDVCVPQVNFEIPTKEMLRNVGDNMDNRINSLHTQEDGVRASIAMKMPSILTHNQKQIEQGNVLKNDLQIIANQPPMVLDKLRQDQREAYVKGVQQQRSASEKELQSAMSKRKLSQEAVSDLNRIKNDLLDETSWHSSDWALISSLVASNINAHSNLIYDLLSINPAVSNNPVIGTVSEIKALFEESLINGTLDPSVIRNGYIKARSIDALTAGNDLLGMTNAFYNYGKSVADMTSAPDDQKAMRQEIKQQLLMIEQEITKYNLRIESTNAVIEYHKFIQEAIKNYFKINGIKEDGTPAPTLKDLPPLQQITPGGFTGISLRLQDQVFGKETSYTDRSIASEKAKTESDFTRALDRVKEFTSHGQPDPVFSSLSSYEETKRQAEMCIQYAGNITRDIEKIKRDYPNTDTKLIMEWLQAGKELRYMADQYLPYSDKQFRFTTVDMDLLRNEITLAINYVKQNEPIPDYACNIYTATLLSKIYGVDPSLFKHKNGDWLNASEIAARASMEAQFNAIGTALNQGNLDKAAYLATIGKPVIAVYYSVTGHGHISLLLPGLNAGAAFKSSSWDMWVPLITNYSLTTSGECTNCFMEGKMSDAFSKRKAETTVLYWIGK</sequence>
<keyword evidence="2" id="KW-1185">Reference proteome</keyword>
<organism evidence="1 2">
    <name type="scientific">Flavobacterium phragmitis</name>
    <dbReference type="NCBI Taxonomy" id="739143"/>
    <lineage>
        <taxon>Bacteria</taxon>
        <taxon>Pseudomonadati</taxon>
        <taxon>Bacteroidota</taxon>
        <taxon>Flavobacteriia</taxon>
        <taxon>Flavobacteriales</taxon>
        <taxon>Flavobacteriaceae</taxon>
        <taxon>Flavobacterium</taxon>
    </lineage>
</organism>
<dbReference type="OrthoDB" id="8450839at2"/>
<accession>A0A1I1LLV2</accession>
<dbReference type="Proteomes" id="UP000199672">
    <property type="component" value="Unassembled WGS sequence"/>
</dbReference>
<protein>
    <submittedName>
        <fullName evidence="1">Uncharacterized protein</fullName>
    </submittedName>
</protein>
<dbReference type="AlphaFoldDB" id="A0A1I1LLV2"/>
<proteinExistence type="predicted"/>
<gene>
    <name evidence="1" type="ORF">SAMN05216297_10271</name>
</gene>
<evidence type="ECO:0000313" key="1">
    <source>
        <dbReference type="EMBL" id="SFC73532.1"/>
    </source>
</evidence>
<name>A0A1I1LLV2_9FLAO</name>
<reference evidence="2" key="1">
    <citation type="submission" date="2016-10" db="EMBL/GenBank/DDBJ databases">
        <authorList>
            <person name="Varghese N."/>
            <person name="Submissions S."/>
        </authorList>
    </citation>
    <scope>NUCLEOTIDE SEQUENCE [LARGE SCALE GENOMIC DNA]</scope>
    <source>
        <strain evidence="2">CGMCC 1.10370</strain>
    </source>
</reference>